<dbReference type="Pfam" id="PF07238">
    <property type="entry name" value="PilZ"/>
    <property type="match status" value="1"/>
</dbReference>
<evidence type="ECO:0000259" key="1">
    <source>
        <dbReference type="PROSITE" id="PS50042"/>
    </source>
</evidence>
<protein>
    <submittedName>
        <fullName evidence="2">Putative transcriptional regulator, Crp/Fnr family</fullName>
    </submittedName>
</protein>
<evidence type="ECO:0000313" key="3">
    <source>
        <dbReference type="Proteomes" id="UP000014977"/>
    </source>
</evidence>
<dbReference type="CDD" id="cd00038">
    <property type="entry name" value="CAP_ED"/>
    <property type="match status" value="1"/>
</dbReference>
<feature type="domain" description="Cyclic nucleotide-binding" evidence="1">
    <location>
        <begin position="87"/>
        <end position="185"/>
    </location>
</feature>
<dbReference type="eggNOG" id="COG0664">
    <property type="taxonomic scope" value="Bacteria"/>
</dbReference>
<evidence type="ECO:0000313" key="2">
    <source>
        <dbReference type="EMBL" id="EPR42596.1"/>
    </source>
</evidence>
<dbReference type="InterPro" id="IPR014710">
    <property type="entry name" value="RmlC-like_jellyroll"/>
</dbReference>
<gene>
    <name evidence="2" type="ORF">dsmv_1584</name>
</gene>
<dbReference type="SMART" id="SM00100">
    <property type="entry name" value="cNMP"/>
    <property type="match status" value="1"/>
</dbReference>
<dbReference type="InterPro" id="IPR018490">
    <property type="entry name" value="cNMP-bd_dom_sf"/>
</dbReference>
<dbReference type="RefSeq" id="WP_020875968.1">
    <property type="nucleotide sequence ID" value="NZ_ATHJ01000064.1"/>
</dbReference>
<organism evidence="2 3">
    <name type="scientific">Desulfococcus multivorans DSM 2059</name>
    <dbReference type="NCBI Taxonomy" id="1121405"/>
    <lineage>
        <taxon>Bacteria</taxon>
        <taxon>Pseudomonadati</taxon>
        <taxon>Thermodesulfobacteriota</taxon>
        <taxon>Desulfobacteria</taxon>
        <taxon>Desulfobacterales</taxon>
        <taxon>Desulfococcaceae</taxon>
        <taxon>Desulfococcus</taxon>
    </lineage>
</organism>
<dbReference type="STRING" id="897.B2D07_07665"/>
<dbReference type="SUPFAM" id="SSF51206">
    <property type="entry name" value="cAMP-binding domain-like"/>
    <property type="match status" value="1"/>
</dbReference>
<dbReference type="EMBL" id="ATHJ01000064">
    <property type="protein sequence ID" value="EPR42596.1"/>
    <property type="molecule type" value="Genomic_DNA"/>
</dbReference>
<dbReference type="GO" id="GO:0035438">
    <property type="term" value="F:cyclic-di-GMP binding"/>
    <property type="evidence" value="ECO:0007669"/>
    <property type="project" value="InterPro"/>
</dbReference>
<dbReference type="OrthoDB" id="5428640at2"/>
<dbReference type="Pfam" id="PF00027">
    <property type="entry name" value="cNMP_binding"/>
    <property type="match status" value="1"/>
</dbReference>
<sequence>MKDLAVEHQRIDAYVREGRKADAVQLVFSLIVECAKAGDFSSAYALREKLFDVDAMALVEIIKSAEIIEDEKRGIIEKRHLEIWKKLYETLMPEEATTLYFALKDTIYDVGTTVFRQGFKNRRLYFVDRGELKLICRQGSEERLIRAVGPGTLAGGNTFFAVSVCTTSLVTLGPAKLRYLDHDDFVKWRHTMPSLAGKLERYFAKTAKDYELLKEQDINRRQHSRIRIPGVLNFSILNAAGVPITGIFKGSISDISLGGMSFFIKITNTILPEMLLGRRMRIGFTFSGANSDIKVAKTGIIIGVIDHLFNNYSVHLRFDRELDPLILKAAKTLQPL</sequence>
<accession>S7TZI7</accession>
<proteinExistence type="predicted"/>
<dbReference type="Gene3D" id="2.60.120.10">
    <property type="entry name" value="Jelly Rolls"/>
    <property type="match status" value="1"/>
</dbReference>
<comment type="caution">
    <text evidence="2">The sequence shown here is derived from an EMBL/GenBank/DDBJ whole genome shotgun (WGS) entry which is preliminary data.</text>
</comment>
<reference evidence="2 3" key="1">
    <citation type="journal article" date="2013" name="Genome Announc.">
        <title>Draft genome sequences for three mercury-methylating, sulfate-reducing bacteria.</title>
        <authorList>
            <person name="Brown S.D."/>
            <person name="Hurt R.A.Jr."/>
            <person name="Gilmour C.C."/>
            <person name="Elias D.A."/>
        </authorList>
    </citation>
    <scope>NUCLEOTIDE SEQUENCE [LARGE SCALE GENOMIC DNA]</scope>
    <source>
        <strain evidence="2 3">DSM 2059</strain>
    </source>
</reference>
<name>S7TZI7_DESML</name>
<dbReference type="InterPro" id="IPR009875">
    <property type="entry name" value="PilZ_domain"/>
</dbReference>
<dbReference type="InterPro" id="IPR000595">
    <property type="entry name" value="cNMP-bd_dom"/>
</dbReference>
<keyword evidence="3" id="KW-1185">Reference proteome</keyword>
<dbReference type="PROSITE" id="PS50042">
    <property type="entry name" value="CNMP_BINDING_3"/>
    <property type="match status" value="1"/>
</dbReference>
<dbReference type="AlphaFoldDB" id="S7TZI7"/>
<dbReference type="Proteomes" id="UP000014977">
    <property type="component" value="Unassembled WGS sequence"/>
</dbReference>